<dbReference type="CDD" id="cd11333">
    <property type="entry name" value="AmyAc_SI_OligoGlu_DGase"/>
    <property type="match status" value="1"/>
</dbReference>
<dbReference type="SMART" id="SM00642">
    <property type="entry name" value="Aamy"/>
    <property type="match status" value="1"/>
</dbReference>
<evidence type="ECO:0000256" key="1">
    <source>
        <dbReference type="ARBA" id="ARBA00008061"/>
    </source>
</evidence>
<gene>
    <name evidence="4" type="ORF">GCM10008932_16770</name>
</gene>
<organism evidence="4 5">
    <name type="scientific">Alkalibacterium iburiense</name>
    <dbReference type="NCBI Taxonomy" id="290589"/>
    <lineage>
        <taxon>Bacteria</taxon>
        <taxon>Bacillati</taxon>
        <taxon>Bacillota</taxon>
        <taxon>Bacilli</taxon>
        <taxon>Lactobacillales</taxon>
        <taxon>Carnobacteriaceae</taxon>
        <taxon>Alkalibacterium</taxon>
    </lineage>
</organism>
<dbReference type="Gene3D" id="3.90.400.10">
    <property type="entry name" value="Oligo-1,6-glucosidase, Domain 2"/>
    <property type="match status" value="1"/>
</dbReference>
<dbReference type="InterPro" id="IPR032091">
    <property type="entry name" value="Malt_amylase-like_C"/>
</dbReference>
<dbReference type="SUPFAM" id="SSF51011">
    <property type="entry name" value="Glycosyl hydrolase domain"/>
    <property type="match status" value="1"/>
</dbReference>
<comment type="similarity">
    <text evidence="1">Belongs to the glycosyl hydrolase 13 family.</text>
</comment>
<evidence type="ECO:0000313" key="4">
    <source>
        <dbReference type="EMBL" id="GAA0365199.1"/>
    </source>
</evidence>
<dbReference type="Pfam" id="PF16657">
    <property type="entry name" value="Malt_amylase_C"/>
    <property type="match status" value="1"/>
</dbReference>
<evidence type="ECO:0000313" key="5">
    <source>
        <dbReference type="Proteomes" id="UP001501166"/>
    </source>
</evidence>
<feature type="domain" description="Glycosyl hydrolase family 13 catalytic" evidence="3">
    <location>
        <begin position="17"/>
        <end position="409"/>
    </location>
</feature>
<dbReference type="PANTHER" id="PTHR10357">
    <property type="entry name" value="ALPHA-AMYLASE FAMILY MEMBER"/>
    <property type="match status" value="1"/>
</dbReference>
<dbReference type="RefSeq" id="WP_343755629.1">
    <property type="nucleotide sequence ID" value="NZ_BAAACW010000108.1"/>
</dbReference>
<evidence type="ECO:0000256" key="2">
    <source>
        <dbReference type="ARBA" id="ARBA00023295"/>
    </source>
</evidence>
<comment type="caution">
    <text evidence="4">The sequence shown here is derived from an EMBL/GenBank/DDBJ whole genome shotgun (WGS) entry which is preliminary data.</text>
</comment>
<dbReference type="InterPro" id="IPR045857">
    <property type="entry name" value="O16G_dom_2"/>
</dbReference>
<name>A0ABN0XIM9_9LACT</name>
<accession>A0ABN0XIM9</accession>
<dbReference type="InterPro" id="IPR006047">
    <property type="entry name" value="GH13_cat_dom"/>
</dbReference>
<dbReference type="Proteomes" id="UP001501166">
    <property type="component" value="Unassembled WGS sequence"/>
</dbReference>
<evidence type="ECO:0000259" key="3">
    <source>
        <dbReference type="SMART" id="SM00642"/>
    </source>
</evidence>
<keyword evidence="2" id="KW-0378">Hydrolase</keyword>
<reference evidence="4 5" key="1">
    <citation type="journal article" date="2019" name="Int. J. Syst. Evol. Microbiol.">
        <title>The Global Catalogue of Microorganisms (GCM) 10K type strain sequencing project: providing services to taxonomists for standard genome sequencing and annotation.</title>
        <authorList>
            <consortium name="The Broad Institute Genomics Platform"/>
            <consortium name="The Broad Institute Genome Sequencing Center for Infectious Disease"/>
            <person name="Wu L."/>
            <person name="Ma J."/>
        </authorList>
    </citation>
    <scope>NUCLEOTIDE SEQUENCE [LARGE SCALE GENOMIC DNA]</scope>
    <source>
        <strain evidence="4 5">JCM 12662</strain>
    </source>
</reference>
<dbReference type="Gene3D" id="3.20.20.80">
    <property type="entry name" value="Glycosidases"/>
    <property type="match status" value="1"/>
</dbReference>
<keyword evidence="2" id="KW-0326">Glycosidase</keyword>
<dbReference type="EMBL" id="BAAACW010000108">
    <property type="protein sequence ID" value="GAA0365199.1"/>
    <property type="molecule type" value="Genomic_DNA"/>
</dbReference>
<dbReference type="InterPro" id="IPR017853">
    <property type="entry name" value="GH"/>
</dbReference>
<dbReference type="Pfam" id="PF00128">
    <property type="entry name" value="Alpha-amylase"/>
    <property type="match status" value="1"/>
</dbReference>
<dbReference type="SUPFAM" id="SSF51445">
    <property type="entry name" value="(Trans)glycosidases"/>
    <property type="match status" value="1"/>
</dbReference>
<protein>
    <submittedName>
        <fullName evidence="4">Alpha-glucosidase</fullName>
    </submittedName>
</protein>
<keyword evidence="5" id="KW-1185">Reference proteome</keyword>
<proteinExistence type="inferred from homology"/>
<dbReference type="PANTHER" id="PTHR10357:SF179">
    <property type="entry name" value="NEUTRAL AND BASIC AMINO ACID TRANSPORT PROTEIN RBAT"/>
    <property type="match status" value="1"/>
</dbReference>
<dbReference type="NCBIfam" id="NF008183">
    <property type="entry name" value="PRK10933.1"/>
    <property type="match status" value="1"/>
</dbReference>
<sequence length="545" mass="64173">MNRDQQTKWWQEAVVYQIYPRSFQDSNGDGIGDIPGIIQRLDYLEDLGIQAIWLCPVYASPNEDNGYDISDYETIHPEYGTMADMETLIKEADKRNIRIVMDLIVNHTSDQHRWFQEAKKGKDNPYRDYYVWRDPVEEGPPNDLTSGFSESAWEYDESSQQYYLHLFSKKQPDLNWENPQMRHEIYNMMNFWIDKGIKGFRLDVIDLIGKVPDEKIEVNGPKLHDYLQEMHACTFEGKDLMTVGEAWSAGIKEAKLYSDPKRKELSMVFQFQHILLDQQMGKEKWDLQPLNIVELKKALSVWQTDLNDEGWNSLFWNNHDLPRIISRWGNDTVYRERSGKLFAILLHLMKGTPYIYQGEEIGMTNRVIDSLDEVDDIESINMYKDRITKGFTHEELMDVINKKGRDNARTPMHWNETDQAGFTTGEPWLAVQRNYPEINVQLAQDNAHSIYYTYKRLIQLRKDHPLVIWGDYELLYPDHPTLFAYKRSYEGEEWVVMANLSEQETPVRFEVGKEIDSLLLCNTERTTIEKDLILLPYEAFVVKLK</sequence>
<dbReference type="InterPro" id="IPR013780">
    <property type="entry name" value="Glyco_hydro_b"/>
</dbReference>
<dbReference type="Gene3D" id="2.60.40.1180">
    <property type="entry name" value="Golgi alpha-mannosidase II"/>
    <property type="match status" value="1"/>
</dbReference>